<feature type="region of interest" description="Disordered" evidence="1">
    <location>
        <begin position="281"/>
        <end position="304"/>
    </location>
</feature>
<feature type="compositionally biased region" description="Polar residues" evidence="1">
    <location>
        <begin position="281"/>
        <end position="292"/>
    </location>
</feature>
<dbReference type="Proteomes" id="UP001309876">
    <property type="component" value="Unassembled WGS sequence"/>
</dbReference>
<evidence type="ECO:0000256" key="1">
    <source>
        <dbReference type="SAM" id="MobiDB-lite"/>
    </source>
</evidence>
<gene>
    <name evidence="2" type="ORF">LTR05_008335</name>
</gene>
<evidence type="ECO:0000313" key="2">
    <source>
        <dbReference type="EMBL" id="KAK5081018.1"/>
    </source>
</evidence>
<dbReference type="EMBL" id="JAVRRJ010000011">
    <property type="protein sequence ID" value="KAK5081018.1"/>
    <property type="molecule type" value="Genomic_DNA"/>
</dbReference>
<sequence length="469" mass="52123">MAWTAINSSNRCTKLVKQDDDPNKSTNIVIQKPLSTASKYRINILAAAERLVANVPKKRTTASTKTQRAASAKAKKSKKVVAVAEQDSTPIKRTRKRKRSIDSEVSIDKSTCSMTTTSNAKVTPSKQFPLAQISSITDTVSLNDENESGRHCRNTSTVVHAFKSLVAEQRSADGWEYGKVTELSVNCSGEESQHRTATRHAGHDRLETTMQSSASPVSNAVANESIVLHNLKARSVIELSSDDSLSFENDFDDTIFDDNPFTLPTPQTTVSSASLQALPSTDDVANSPTPNRHPNVRVAQSHDRSQQEYDINVQLFATVNKINYANSMGQGQGVVFTDCFFPDKPPNITTISKIPYSARDLMSRRQKSATTKEIFKANVQIQARSPAGRVARRMQYEIVDITPTSWEEIMEAKRMIEKDKMARQSATTTKEEIERGIENKDTKAREEFSDPDLDEALPELFELFRSRGK</sequence>
<keyword evidence="3" id="KW-1185">Reference proteome</keyword>
<organism evidence="2 3">
    <name type="scientific">Lithohypha guttulata</name>
    <dbReference type="NCBI Taxonomy" id="1690604"/>
    <lineage>
        <taxon>Eukaryota</taxon>
        <taxon>Fungi</taxon>
        <taxon>Dikarya</taxon>
        <taxon>Ascomycota</taxon>
        <taxon>Pezizomycotina</taxon>
        <taxon>Eurotiomycetes</taxon>
        <taxon>Chaetothyriomycetidae</taxon>
        <taxon>Chaetothyriales</taxon>
        <taxon>Trichomeriaceae</taxon>
        <taxon>Lithohypha</taxon>
    </lineage>
</organism>
<dbReference type="AlphaFoldDB" id="A0AAN7STF4"/>
<feature type="compositionally biased region" description="Basic and acidic residues" evidence="1">
    <location>
        <begin position="429"/>
        <end position="448"/>
    </location>
</feature>
<reference evidence="2 3" key="1">
    <citation type="submission" date="2023-08" db="EMBL/GenBank/DDBJ databases">
        <title>Black Yeasts Isolated from many extreme environments.</title>
        <authorList>
            <person name="Coleine C."/>
            <person name="Stajich J.E."/>
            <person name="Selbmann L."/>
        </authorList>
    </citation>
    <scope>NUCLEOTIDE SEQUENCE [LARGE SCALE GENOMIC DNA]</scope>
    <source>
        <strain evidence="2 3">CCFEE 5910</strain>
    </source>
</reference>
<evidence type="ECO:0000313" key="3">
    <source>
        <dbReference type="Proteomes" id="UP001309876"/>
    </source>
</evidence>
<feature type="region of interest" description="Disordered" evidence="1">
    <location>
        <begin position="420"/>
        <end position="452"/>
    </location>
</feature>
<protein>
    <submittedName>
        <fullName evidence="2">Uncharacterized protein</fullName>
    </submittedName>
</protein>
<accession>A0AAN7STF4</accession>
<comment type="caution">
    <text evidence="2">The sequence shown here is derived from an EMBL/GenBank/DDBJ whole genome shotgun (WGS) entry which is preliminary data.</text>
</comment>
<name>A0AAN7STF4_9EURO</name>
<proteinExistence type="predicted"/>